<protein>
    <submittedName>
        <fullName evidence="1">Uncharacterized protein</fullName>
    </submittedName>
</protein>
<keyword evidence="2" id="KW-1185">Reference proteome</keyword>
<sequence length="243" mass="28580">MGDTCREIHETGFGEWGFVIYRCAYGDDEAWYRYLKYFKQAIHDKLVDQNCAFLEKYARWTVVEDEADLRAASKLRVRQRFVDWRDRNTVWRKAPEISKYIPRMPGEATLRLPRFTYCLHVDQDCLDTVDAHAAAKPTETYYHPAPMLVVALIDGDYVDLSAIDDYKCPPVEGCTEEYVGWQYMPVELLPCFYNDHHYYTLESEVYIEYSRPPKIYPLRIGSARWEEGMRVILPGEFPRQGSP</sequence>
<organism evidence="1 2">
    <name type="scientific">Apiospora rasikravindrae</name>
    <dbReference type="NCBI Taxonomy" id="990691"/>
    <lineage>
        <taxon>Eukaryota</taxon>
        <taxon>Fungi</taxon>
        <taxon>Dikarya</taxon>
        <taxon>Ascomycota</taxon>
        <taxon>Pezizomycotina</taxon>
        <taxon>Sordariomycetes</taxon>
        <taxon>Xylariomycetidae</taxon>
        <taxon>Amphisphaeriales</taxon>
        <taxon>Apiosporaceae</taxon>
        <taxon>Apiospora</taxon>
    </lineage>
</organism>
<gene>
    <name evidence="1" type="ORF">PG993_015021</name>
</gene>
<evidence type="ECO:0000313" key="2">
    <source>
        <dbReference type="Proteomes" id="UP001444661"/>
    </source>
</evidence>
<accession>A0ABR1RPL9</accession>
<dbReference type="EMBL" id="JAQQWK010000014">
    <property type="protein sequence ID" value="KAK8016832.1"/>
    <property type="molecule type" value="Genomic_DNA"/>
</dbReference>
<proteinExistence type="predicted"/>
<reference evidence="1 2" key="1">
    <citation type="submission" date="2023-01" db="EMBL/GenBank/DDBJ databases">
        <title>Analysis of 21 Apiospora genomes using comparative genomics revels a genus with tremendous synthesis potential of carbohydrate active enzymes and secondary metabolites.</title>
        <authorList>
            <person name="Sorensen T."/>
        </authorList>
    </citation>
    <scope>NUCLEOTIDE SEQUENCE [LARGE SCALE GENOMIC DNA]</scope>
    <source>
        <strain evidence="1 2">CBS 33761</strain>
    </source>
</reference>
<comment type="caution">
    <text evidence="1">The sequence shown here is derived from an EMBL/GenBank/DDBJ whole genome shotgun (WGS) entry which is preliminary data.</text>
</comment>
<name>A0ABR1RPL9_9PEZI</name>
<dbReference type="Proteomes" id="UP001444661">
    <property type="component" value="Unassembled WGS sequence"/>
</dbReference>
<evidence type="ECO:0000313" key="1">
    <source>
        <dbReference type="EMBL" id="KAK8016832.1"/>
    </source>
</evidence>